<protein>
    <recommendedName>
        <fullName evidence="1">Apple domain-containing protein</fullName>
    </recommendedName>
</protein>
<reference evidence="2 3" key="1">
    <citation type="journal article" date="2013" name="Genome Biol.">
        <title>The genome sequence of the most widely cultivated cacao type and its use to identify candidate genes regulating pod color.</title>
        <authorList>
            <person name="Motamayor J.C."/>
            <person name="Mockaitis K."/>
            <person name="Schmutz J."/>
            <person name="Haiminen N."/>
            <person name="Iii D.L."/>
            <person name="Cornejo O."/>
            <person name="Findley S.D."/>
            <person name="Zheng P."/>
            <person name="Utro F."/>
            <person name="Royaert S."/>
            <person name="Saski C."/>
            <person name="Jenkins J."/>
            <person name="Podicheti R."/>
            <person name="Zhao M."/>
            <person name="Scheffler B.E."/>
            <person name="Stack J.C."/>
            <person name="Feltus F.A."/>
            <person name="Mustiga G.M."/>
            <person name="Amores F."/>
            <person name="Phillips W."/>
            <person name="Marelli J.P."/>
            <person name="May G.D."/>
            <person name="Shapiro H."/>
            <person name="Ma J."/>
            <person name="Bustamante C.D."/>
            <person name="Schnell R.J."/>
            <person name="Main D."/>
            <person name="Gilbert D."/>
            <person name="Parida L."/>
            <person name="Kuhn D.N."/>
        </authorList>
    </citation>
    <scope>NUCLEOTIDE SEQUENCE [LARGE SCALE GENOMIC DNA]</scope>
    <source>
        <strain evidence="3">cv. Matina 1-6</strain>
    </source>
</reference>
<evidence type="ECO:0000259" key="1">
    <source>
        <dbReference type="Pfam" id="PF08276"/>
    </source>
</evidence>
<accession>A0A061FDY1</accession>
<dbReference type="InterPro" id="IPR003609">
    <property type="entry name" value="Pan_app"/>
</dbReference>
<keyword evidence="3" id="KW-1185">Reference proteome</keyword>
<dbReference type="STRING" id="3641.A0A061FDY1"/>
<dbReference type="HOGENOM" id="CLU_2127570_0_0_1"/>
<dbReference type="AlphaFoldDB" id="A0A061FDY1"/>
<feature type="domain" description="Apple" evidence="1">
    <location>
        <begin position="26"/>
        <end position="84"/>
    </location>
</feature>
<dbReference type="PANTHER" id="PTHR32444">
    <property type="entry name" value="BULB-TYPE LECTIN DOMAIN-CONTAINING PROTEIN"/>
    <property type="match status" value="1"/>
</dbReference>
<proteinExistence type="predicted"/>
<dbReference type="EMBL" id="CM001885">
    <property type="protein sequence ID" value="EOY12654.1"/>
    <property type="molecule type" value="Genomic_DNA"/>
</dbReference>
<evidence type="ECO:0000313" key="3">
    <source>
        <dbReference type="Proteomes" id="UP000026915"/>
    </source>
</evidence>
<dbReference type="PANTHER" id="PTHR32444:SF234">
    <property type="entry name" value="RECEPTOR-LIKE SERINE_THREONINE-PROTEIN KINASE"/>
    <property type="match status" value="1"/>
</dbReference>
<sequence>MELMTLVPRGVSTISHSTAKAEMDLSDLKDLKMPNATHSWVTKTMSLKGCRAKYLQNYSYMAYSSSDNRGRGSGWVPWFYHLIDCRQFQSKGQDLCVRVSASKSDKPRLKLATM</sequence>
<feature type="non-terminal residue" evidence="2">
    <location>
        <position position="114"/>
    </location>
</feature>
<gene>
    <name evidence="2" type="ORF">TCM_031155</name>
</gene>
<dbReference type="Proteomes" id="UP000026915">
    <property type="component" value="Chromosome 7"/>
</dbReference>
<evidence type="ECO:0000313" key="2">
    <source>
        <dbReference type="EMBL" id="EOY12654.1"/>
    </source>
</evidence>
<dbReference type="InParanoid" id="A0A061FDY1"/>
<dbReference type="Gramene" id="EOY12654">
    <property type="protein sequence ID" value="EOY12654"/>
    <property type="gene ID" value="TCM_031155"/>
</dbReference>
<organism evidence="2 3">
    <name type="scientific">Theobroma cacao</name>
    <name type="common">Cacao</name>
    <name type="synonym">Cocoa</name>
    <dbReference type="NCBI Taxonomy" id="3641"/>
    <lineage>
        <taxon>Eukaryota</taxon>
        <taxon>Viridiplantae</taxon>
        <taxon>Streptophyta</taxon>
        <taxon>Embryophyta</taxon>
        <taxon>Tracheophyta</taxon>
        <taxon>Spermatophyta</taxon>
        <taxon>Magnoliopsida</taxon>
        <taxon>eudicotyledons</taxon>
        <taxon>Gunneridae</taxon>
        <taxon>Pentapetalae</taxon>
        <taxon>rosids</taxon>
        <taxon>malvids</taxon>
        <taxon>Malvales</taxon>
        <taxon>Malvaceae</taxon>
        <taxon>Byttnerioideae</taxon>
        <taxon>Theobroma</taxon>
    </lineage>
</organism>
<name>A0A061FDY1_THECC</name>
<dbReference type="Pfam" id="PF08276">
    <property type="entry name" value="PAN_2"/>
    <property type="match status" value="1"/>
</dbReference>